<evidence type="ECO:0000313" key="6">
    <source>
        <dbReference type="EMBL" id="QMV72706.1"/>
    </source>
</evidence>
<feature type="short sequence motif" description="GXSXG" evidence="4">
    <location>
        <begin position="56"/>
        <end position="60"/>
    </location>
</feature>
<dbReference type="Pfam" id="PF01734">
    <property type="entry name" value="Patatin"/>
    <property type="match status" value="1"/>
</dbReference>
<evidence type="ECO:0000256" key="4">
    <source>
        <dbReference type="PROSITE-ProRule" id="PRU01161"/>
    </source>
</evidence>
<keyword evidence="7" id="KW-1185">Reference proteome</keyword>
<accession>A0A7G5EFD1</accession>
<name>A0A7G5EFD1_9BURK</name>
<evidence type="ECO:0000256" key="3">
    <source>
        <dbReference type="ARBA" id="ARBA00023098"/>
    </source>
</evidence>
<dbReference type="GO" id="GO:0016787">
    <property type="term" value="F:hydrolase activity"/>
    <property type="evidence" value="ECO:0007669"/>
    <property type="project" value="UniProtKB-UniRule"/>
</dbReference>
<keyword evidence="2 4" id="KW-0442">Lipid degradation</keyword>
<gene>
    <name evidence="6" type="ORF">HS961_07545</name>
</gene>
<proteinExistence type="predicted"/>
<protein>
    <submittedName>
        <fullName evidence="6">Patatin-like phospholipase family protein</fullName>
    </submittedName>
</protein>
<dbReference type="EMBL" id="CP058554">
    <property type="protein sequence ID" value="QMV72706.1"/>
    <property type="molecule type" value="Genomic_DNA"/>
</dbReference>
<comment type="caution">
    <text evidence="4">Lacks conserved residue(s) required for the propagation of feature annotation.</text>
</comment>
<dbReference type="SUPFAM" id="SSF52151">
    <property type="entry name" value="FabD/lysophospholipase-like"/>
    <property type="match status" value="1"/>
</dbReference>
<feature type="short sequence motif" description="DGA/G" evidence="4">
    <location>
        <begin position="228"/>
        <end position="230"/>
    </location>
</feature>
<evidence type="ECO:0000256" key="2">
    <source>
        <dbReference type="ARBA" id="ARBA00022963"/>
    </source>
</evidence>
<evidence type="ECO:0000313" key="7">
    <source>
        <dbReference type="Proteomes" id="UP000515240"/>
    </source>
</evidence>
<dbReference type="AlphaFoldDB" id="A0A7G5EFD1"/>
<reference evidence="6 7" key="1">
    <citation type="journal article" date="2020" name="G3 (Bethesda)">
        <title>CeMbio - The Caenorhabditis elegans Microbiome Resource.</title>
        <authorList>
            <person name="Dirksen P."/>
            <person name="Assie A."/>
            <person name="Zimmermann J."/>
            <person name="Zhang F."/>
            <person name="Tietje A.M."/>
            <person name="Marsh S.A."/>
            <person name="Felix M.A."/>
            <person name="Shapira M."/>
            <person name="Kaleta C."/>
            <person name="Schulenburg H."/>
            <person name="Samuel B."/>
        </authorList>
    </citation>
    <scope>NUCLEOTIDE SEQUENCE [LARGE SCALE GENOMIC DNA]</scope>
    <source>
        <strain evidence="6 7">BIGb0172</strain>
    </source>
</reference>
<dbReference type="PANTHER" id="PTHR14226:SF57">
    <property type="entry name" value="BLR7027 PROTEIN"/>
    <property type="match status" value="1"/>
</dbReference>
<dbReference type="RefSeq" id="WP_182327118.1">
    <property type="nucleotide sequence ID" value="NZ_CP058554.1"/>
</dbReference>
<dbReference type="InterPro" id="IPR002641">
    <property type="entry name" value="PNPLA_dom"/>
</dbReference>
<feature type="active site" description="Nucleophile" evidence="4">
    <location>
        <position position="58"/>
    </location>
</feature>
<dbReference type="InterPro" id="IPR016035">
    <property type="entry name" value="Acyl_Trfase/lysoPLipase"/>
</dbReference>
<dbReference type="PROSITE" id="PS51635">
    <property type="entry name" value="PNPLA"/>
    <property type="match status" value="1"/>
</dbReference>
<dbReference type="Proteomes" id="UP000515240">
    <property type="component" value="Chromosome"/>
</dbReference>
<keyword evidence="3 4" id="KW-0443">Lipid metabolism</keyword>
<feature type="domain" description="PNPLA" evidence="5">
    <location>
        <begin position="16"/>
        <end position="241"/>
    </location>
</feature>
<evidence type="ECO:0000259" key="5">
    <source>
        <dbReference type="PROSITE" id="PS51635"/>
    </source>
</evidence>
<keyword evidence="1 4" id="KW-0378">Hydrolase</keyword>
<dbReference type="InterPro" id="IPR050301">
    <property type="entry name" value="NTE"/>
</dbReference>
<sequence length="421" mass="45061">MPPALHYDPHTAATAIVLSGGGARAAYQVGVLQALSRLRQNAGADLGPTPFPIAVGTSAGAINAAGLACGADHFDLAVQRLSRVWRNFSTSQVYRADAFGVMRSGARWLSLLTLGWALTRWHHAKPRSLLDNAPLLDLLQAELPLEKIPHLLHSGKLSALAITASSYSTGEHITFYEAGPHVPGWSRTQRRAIQDRISHQHLMASSSIPFIFAPAELQIRGQYNYLGDGAMRQTAPLAPAIHLGAQRIVVVGVGRSHEVLHLPQGEHPPFPSLAQVAGHALSTIFLDALSVDVERAQRINHTLSLIPEAERARSPLRPLDLLVFTPSQSLDAMALEHLQELPTPVRALLGAMGVSVHSQNVGSAALASYLLFEPGYTRALIALGRADTMARRDEVCAFFGWHGRSPGGANPLDGPTSPVSA</sequence>
<dbReference type="KEGG" id="cpis:HS961_07545"/>
<dbReference type="PANTHER" id="PTHR14226">
    <property type="entry name" value="NEUROPATHY TARGET ESTERASE/SWISS CHEESE D.MELANOGASTER"/>
    <property type="match status" value="1"/>
</dbReference>
<feature type="active site" description="Proton acceptor" evidence="4">
    <location>
        <position position="228"/>
    </location>
</feature>
<dbReference type="GO" id="GO:0016042">
    <property type="term" value="P:lipid catabolic process"/>
    <property type="evidence" value="ECO:0007669"/>
    <property type="project" value="UniProtKB-UniRule"/>
</dbReference>
<evidence type="ECO:0000256" key="1">
    <source>
        <dbReference type="ARBA" id="ARBA00022801"/>
    </source>
</evidence>
<organism evidence="6 7">
    <name type="scientific">Comamonas piscis</name>
    <dbReference type="NCBI Taxonomy" id="1562974"/>
    <lineage>
        <taxon>Bacteria</taxon>
        <taxon>Pseudomonadati</taxon>
        <taxon>Pseudomonadota</taxon>
        <taxon>Betaproteobacteria</taxon>
        <taxon>Burkholderiales</taxon>
        <taxon>Comamonadaceae</taxon>
        <taxon>Comamonas</taxon>
    </lineage>
</organism>
<dbReference type="Gene3D" id="3.40.1090.10">
    <property type="entry name" value="Cytosolic phospholipase A2 catalytic domain"/>
    <property type="match status" value="2"/>
</dbReference>